<evidence type="ECO:0000313" key="3">
    <source>
        <dbReference type="Proteomes" id="UP001497623"/>
    </source>
</evidence>
<sequence>SERSQNTNDQRSRSYMKSNSISIVLLTRHRPIREQYDITDINIHYKIPSRCCTEMLEVPPQPRVVGECTITQVEELCTVDNIEWVNTFKPPSKSNTDDPNAADQEMKQMEKELQKLILIKIKLPDSAFWFEPPLMVLWDDEKQFWSTEFFQDVKYNEDVCTMQVRTTRLGVMGLAMNRYANLPFQNWEISPGAAPDTVKIKLCGAVVVAAITIKGSQACVSQLQEGSKAVLTHLYGKYMKLNQLIKTLQFYGINLFPERDSYCYIDGLPHKHRPTEQHLYRCMALVAPALSFTWSRWNLLAGEDKLVFQMKSLKDDEQTGPPLVLVTPSKTCILDCTEISQAFSDKEPEGAKYYADLLQLAMGEFGDEMVQMVKNSNPTFIHTISHMIQCASVISYC</sequence>
<evidence type="ECO:0000259" key="1">
    <source>
        <dbReference type="Pfam" id="PF12366"/>
    </source>
</evidence>
<dbReference type="PRINTS" id="PR02043">
    <property type="entry name" value="CANCERSCCP1"/>
</dbReference>
<dbReference type="GO" id="GO:0008017">
    <property type="term" value="F:microtubule binding"/>
    <property type="evidence" value="ECO:0007669"/>
    <property type="project" value="TreeGrafter"/>
</dbReference>
<feature type="non-terminal residue" evidence="2">
    <location>
        <position position="1"/>
    </location>
</feature>
<accession>A0AAV2S2W1</accession>
<dbReference type="Pfam" id="PF12366">
    <property type="entry name" value="Casc1_C"/>
    <property type="match status" value="1"/>
</dbReference>
<protein>
    <recommendedName>
        <fullName evidence="1">CASC1 C-terminal domain-containing protein</fullName>
    </recommendedName>
</protein>
<dbReference type="EMBL" id="CAXKWB010041218">
    <property type="protein sequence ID" value="CAL4156073.1"/>
    <property type="molecule type" value="Genomic_DNA"/>
</dbReference>
<dbReference type="InterPro" id="IPR023247">
    <property type="entry name" value="IC97/Dnai7-like"/>
</dbReference>
<organism evidence="2 3">
    <name type="scientific">Meganyctiphanes norvegica</name>
    <name type="common">Northern krill</name>
    <name type="synonym">Thysanopoda norvegica</name>
    <dbReference type="NCBI Taxonomy" id="48144"/>
    <lineage>
        <taxon>Eukaryota</taxon>
        <taxon>Metazoa</taxon>
        <taxon>Ecdysozoa</taxon>
        <taxon>Arthropoda</taxon>
        <taxon>Crustacea</taxon>
        <taxon>Multicrustacea</taxon>
        <taxon>Malacostraca</taxon>
        <taxon>Eumalacostraca</taxon>
        <taxon>Eucarida</taxon>
        <taxon>Euphausiacea</taxon>
        <taxon>Euphausiidae</taxon>
        <taxon>Meganyctiphanes</taxon>
    </lineage>
</organism>
<feature type="non-terminal residue" evidence="2">
    <location>
        <position position="397"/>
    </location>
</feature>
<reference evidence="2 3" key="1">
    <citation type="submission" date="2024-05" db="EMBL/GenBank/DDBJ databases">
        <authorList>
            <person name="Wallberg A."/>
        </authorList>
    </citation>
    <scope>NUCLEOTIDE SEQUENCE [LARGE SCALE GENOMIC DNA]</scope>
</reference>
<dbReference type="PANTHER" id="PTHR20929">
    <property type="entry name" value="LUNG ADENOMA SUSCEPTIBILITY 1-RELATED"/>
    <property type="match status" value="1"/>
</dbReference>
<dbReference type="GO" id="GO:0048487">
    <property type="term" value="F:beta-tubulin binding"/>
    <property type="evidence" value="ECO:0007669"/>
    <property type="project" value="TreeGrafter"/>
</dbReference>
<proteinExistence type="predicted"/>
<keyword evidence="3" id="KW-1185">Reference proteome</keyword>
<dbReference type="AlphaFoldDB" id="A0AAV2S2W1"/>
<dbReference type="Proteomes" id="UP001497623">
    <property type="component" value="Unassembled WGS sequence"/>
</dbReference>
<dbReference type="GO" id="GO:0005930">
    <property type="term" value="C:axoneme"/>
    <property type="evidence" value="ECO:0007669"/>
    <property type="project" value="TreeGrafter"/>
</dbReference>
<evidence type="ECO:0000313" key="2">
    <source>
        <dbReference type="EMBL" id="CAL4156073.1"/>
    </source>
</evidence>
<dbReference type="InterPro" id="IPR022110">
    <property type="entry name" value="CASC1_C"/>
</dbReference>
<name>A0AAV2S2W1_MEGNR</name>
<gene>
    <name evidence="2" type="ORF">MNOR_LOCUS31636</name>
</gene>
<comment type="caution">
    <text evidence="2">The sequence shown here is derived from an EMBL/GenBank/DDBJ whole genome shotgun (WGS) entry which is preliminary data.</text>
</comment>
<feature type="domain" description="CASC1 C-terminal" evidence="1">
    <location>
        <begin position="144"/>
        <end position="339"/>
    </location>
</feature>
<dbReference type="PANTHER" id="PTHR20929:SF11">
    <property type="entry name" value="DYNEIN AXONEMAL INTERMEDIATE CHAIN 7"/>
    <property type="match status" value="1"/>
</dbReference>